<dbReference type="InterPro" id="IPR024177">
    <property type="entry name" value="Biotin_synthase"/>
</dbReference>
<dbReference type="SFLD" id="SFLDG01278">
    <property type="entry name" value="biotin_synthase_like"/>
    <property type="match status" value="1"/>
</dbReference>
<protein>
    <recommendedName>
        <fullName evidence="15 16">Biotin synthase</fullName>
        <ecNumber evidence="4 16">2.8.1.6</ecNumber>
    </recommendedName>
</protein>
<evidence type="ECO:0000256" key="14">
    <source>
        <dbReference type="ARBA" id="ARBA00057568"/>
    </source>
</evidence>
<evidence type="ECO:0000256" key="16">
    <source>
        <dbReference type="HAMAP-Rule" id="MF_01694"/>
    </source>
</evidence>
<comment type="cofactor">
    <cofactor evidence="17">
        <name>[2Fe-2S] cluster</name>
        <dbReference type="ChEBI" id="CHEBI:190135"/>
    </cofactor>
    <text evidence="17">Binds 1 [2Fe-2S] cluster. The cluster is coordinated with 3 cysteines and 1 arginine.</text>
</comment>
<feature type="binding site" evidence="16 17">
    <location>
        <position position="64"/>
    </location>
    <ligand>
        <name>[4Fe-4S] cluster</name>
        <dbReference type="ChEBI" id="CHEBI:49883"/>
        <note>4Fe-4S-S-AdoMet</note>
    </ligand>
</feature>
<dbReference type="RefSeq" id="WP_138600686.1">
    <property type="nucleotide sequence ID" value="NZ_VCIA01000001.1"/>
</dbReference>
<feature type="binding site" evidence="16 17">
    <location>
        <position position="71"/>
    </location>
    <ligand>
        <name>[4Fe-4S] cluster</name>
        <dbReference type="ChEBI" id="CHEBI:49883"/>
        <note>4Fe-4S-S-AdoMet</note>
    </ligand>
</feature>
<evidence type="ECO:0000256" key="15">
    <source>
        <dbReference type="ARBA" id="ARBA00070199"/>
    </source>
</evidence>
<evidence type="ECO:0000256" key="3">
    <source>
        <dbReference type="ARBA" id="ARBA00011738"/>
    </source>
</evidence>
<dbReference type="PANTHER" id="PTHR22976:SF2">
    <property type="entry name" value="BIOTIN SYNTHASE, MITOCHONDRIAL"/>
    <property type="match status" value="1"/>
</dbReference>
<dbReference type="GO" id="GO:0004076">
    <property type="term" value="F:biotin synthase activity"/>
    <property type="evidence" value="ECO:0007669"/>
    <property type="project" value="UniProtKB-UniRule"/>
</dbReference>
<dbReference type="SUPFAM" id="SSF102114">
    <property type="entry name" value="Radical SAM enzymes"/>
    <property type="match status" value="1"/>
</dbReference>
<evidence type="ECO:0000256" key="9">
    <source>
        <dbReference type="ARBA" id="ARBA00022723"/>
    </source>
</evidence>
<evidence type="ECO:0000256" key="1">
    <source>
        <dbReference type="ARBA" id="ARBA00004942"/>
    </source>
</evidence>
<dbReference type="Pfam" id="PF04055">
    <property type="entry name" value="Radical_SAM"/>
    <property type="match status" value="1"/>
</dbReference>
<accession>A0A5S3R6R6</accession>
<dbReference type="InterPro" id="IPR058240">
    <property type="entry name" value="rSAM_sf"/>
</dbReference>
<dbReference type="PANTHER" id="PTHR22976">
    <property type="entry name" value="BIOTIN SYNTHASE"/>
    <property type="match status" value="1"/>
</dbReference>
<dbReference type="AlphaFoldDB" id="A0A5S3R6R6"/>
<dbReference type="InterPro" id="IPR002684">
    <property type="entry name" value="Biotin_synth/BioAB"/>
</dbReference>
<keyword evidence="12 16" id="KW-0411">Iron-sulfur</keyword>
<feature type="binding site" evidence="16 17">
    <location>
        <position position="108"/>
    </location>
    <ligand>
        <name>[2Fe-2S] cluster</name>
        <dbReference type="ChEBI" id="CHEBI:190135"/>
    </ligand>
</feature>
<comment type="similarity">
    <text evidence="2 16">Belongs to the radical SAM superfamily. Biotin synthase family.</text>
</comment>
<dbReference type="HAMAP" id="MF_01694">
    <property type="entry name" value="BioB"/>
    <property type="match status" value="1"/>
</dbReference>
<comment type="caution">
    <text evidence="19">The sequence shown here is derived from an EMBL/GenBank/DDBJ whole genome shotgun (WGS) entry which is preliminary data.</text>
</comment>
<keyword evidence="11 16" id="KW-0408">Iron</keyword>
<dbReference type="PIRSF" id="PIRSF001619">
    <property type="entry name" value="Biotin_synth"/>
    <property type="match status" value="1"/>
</dbReference>
<dbReference type="CDD" id="cd01335">
    <property type="entry name" value="Radical_SAM"/>
    <property type="match status" value="1"/>
</dbReference>
<evidence type="ECO:0000256" key="6">
    <source>
        <dbReference type="ARBA" id="ARBA00022679"/>
    </source>
</evidence>
<dbReference type="UniPathway" id="UPA00078">
    <property type="reaction ID" value="UER00162"/>
</dbReference>
<dbReference type="Pfam" id="PF06968">
    <property type="entry name" value="BATS"/>
    <property type="match status" value="1"/>
</dbReference>
<feature type="binding site" evidence="16 17">
    <location>
        <position position="270"/>
    </location>
    <ligand>
        <name>[2Fe-2S] cluster</name>
        <dbReference type="ChEBI" id="CHEBI:190135"/>
    </ligand>
</feature>
<evidence type="ECO:0000256" key="17">
    <source>
        <dbReference type="PIRSR" id="PIRSR001619-1"/>
    </source>
</evidence>
<dbReference type="SFLD" id="SFLDG01060">
    <property type="entry name" value="BATS_domain_containing"/>
    <property type="match status" value="1"/>
</dbReference>
<dbReference type="FunFam" id="3.20.20.70:FF:000026">
    <property type="entry name" value="Biotin synthase"/>
    <property type="match status" value="1"/>
</dbReference>
<dbReference type="OrthoDB" id="9786826at2"/>
<proteinExistence type="inferred from homology"/>
<keyword evidence="5 16" id="KW-0004">4Fe-4S</keyword>
<evidence type="ECO:0000256" key="11">
    <source>
        <dbReference type="ARBA" id="ARBA00023004"/>
    </source>
</evidence>
<comment type="function">
    <text evidence="14 16">Catalyzes the conversion of dethiobiotin (DTB) to biotin by the insertion of a sulfur atom into dethiobiotin via a radical-based mechanism.</text>
</comment>
<feature type="binding site" evidence="16 17">
    <location>
        <position position="200"/>
    </location>
    <ligand>
        <name>[2Fe-2S] cluster</name>
        <dbReference type="ChEBI" id="CHEBI:190135"/>
    </ligand>
</feature>
<sequence>MEYSKLAKGVLDGYELTDEEAMGILKCPDDDILQLLNGAYQIRKHYYGNKVKLNMIINTKSGNCSENCGYCAQSRDSTAPIEKYRMLDKNSIIRGAEKAQQMRSGTYCIVASGKGPTDRELNHVAEAVEEIKSKYDLTICACLGILKPGQADKLKYAGVSRYNHNINTSENHHDAITTSHTYQDRVRTVNQAKQAGMSPCSGVIVGMKETKEDVVEMAKALKELDADSIPVNFLHAIDGTMLEGTDELNPVYCLKVLAMFRYVNPTKEIRISGGREVNLKSLQPLGLYAANSIFIGDYLTTLGREDTEDHQMLRDLGFEPDFIYDEANI</sequence>
<keyword evidence="6 16" id="KW-0808">Transferase</keyword>
<dbReference type="GO" id="GO:0051537">
    <property type="term" value="F:2 iron, 2 sulfur cluster binding"/>
    <property type="evidence" value="ECO:0007669"/>
    <property type="project" value="UniProtKB-KW"/>
</dbReference>
<evidence type="ECO:0000313" key="19">
    <source>
        <dbReference type="EMBL" id="TMN20923.1"/>
    </source>
</evidence>
<comment type="pathway">
    <text evidence="1 16">Cofactor biosynthesis; biotin biosynthesis; biotin from 7,8-diaminononanoate: step 2/2.</text>
</comment>
<comment type="cofactor">
    <cofactor evidence="16 17">
        <name>[4Fe-4S] cluster</name>
        <dbReference type="ChEBI" id="CHEBI:49883"/>
    </cofactor>
    <text evidence="16 17">Binds 1 [4Fe-4S] cluster. The cluster is coordinated with 3 cysteines and an exchangeable S-adenosyl-L-methionine.</text>
</comment>
<comment type="catalytic activity">
    <reaction evidence="13 16">
        <text>(4R,5S)-dethiobiotin + (sulfur carrier)-SH + 2 reduced [2Fe-2S]-[ferredoxin] + 2 S-adenosyl-L-methionine = (sulfur carrier)-H + biotin + 2 5'-deoxyadenosine + 2 L-methionine + 2 oxidized [2Fe-2S]-[ferredoxin]</text>
        <dbReference type="Rhea" id="RHEA:22060"/>
        <dbReference type="Rhea" id="RHEA-COMP:10000"/>
        <dbReference type="Rhea" id="RHEA-COMP:10001"/>
        <dbReference type="Rhea" id="RHEA-COMP:14737"/>
        <dbReference type="Rhea" id="RHEA-COMP:14739"/>
        <dbReference type="ChEBI" id="CHEBI:17319"/>
        <dbReference type="ChEBI" id="CHEBI:29917"/>
        <dbReference type="ChEBI" id="CHEBI:33737"/>
        <dbReference type="ChEBI" id="CHEBI:33738"/>
        <dbReference type="ChEBI" id="CHEBI:57586"/>
        <dbReference type="ChEBI" id="CHEBI:57844"/>
        <dbReference type="ChEBI" id="CHEBI:59789"/>
        <dbReference type="ChEBI" id="CHEBI:64428"/>
        <dbReference type="ChEBI" id="CHEBI:149473"/>
        <dbReference type="EC" id="2.8.1.6"/>
    </reaction>
</comment>
<keyword evidence="9 16" id="KW-0479">Metal-binding</keyword>
<comment type="subunit">
    <text evidence="3 16">Homodimer.</text>
</comment>
<evidence type="ECO:0000256" key="10">
    <source>
        <dbReference type="ARBA" id="ARBA00022756"/>
    </source>
</evidence>
<evidence type="ECO:0000256" key="12">
    <source>
        <dbReference type="ARBA" id="ARBA00023014"/>
    </source>
</evidence>
<evidence type="ECO:0000256" key="13">
    <source>
        <dbReference type="ARBA" id="ARBA00051157"/>
    </source>
</evidence>
<feature type="domain" description="Radical SAM core" evidence="18">
    <location>
        <begin position="46"/>
        <end position="275"/>
    </location>
</feature>
<name>A0A5S3R6R6_9BACI</name>
<gene>
    <name evidence="16 19" type="primary">bioB</name>
    <name evidence="19" type="ORF">FFL34_01455</name>
</gene>
<evidence type="ECO:0000256" key="7">
    <source>
        <dbReference type="ARBA" id="ARBA00022691"/>
    </source>
</evidence>
<dbReference type="SMART" id="SM00876">
    <property type="entry name" value="BATS"/>
    <property type="match status" value="1"/>
</dbReference>
<dbReference type="GO" id="GO:0005506">
    <property type="term" value="F:iron ion binding"/>
    <property type="evidence" value="ECO:0007669"/>
    <property type="project" value="UniProtKB-UniRule"/>
</dbReference>
<keyword evidence="10 16" id="KW-0093">Biotin biosynthesis</keyword>
<keyword evidence="8 16" id="KW-0001">2Fe-2S</keyword>
<evidence type="ECO:0000256" key="4">
    <source>
        <dbReference type="ARBA" id="ARBA00012236"/>
    </source>
</evidence>
<dbReference type="PROSITE" id="PS51918">
    <property type="entry name" value="RADICAL_SAM"/>
    <property type="match status" value="1"/>
</dbReference>
<organism evidence="19 20">
    <name type="scientific">Lentibacillus cibarius</name>
    <dbReference type="NCBI Taxonomy" id="2583219"/>
    <lineage>
        <taxon>Bacteria</taxon>
        <taxon>Bacillati</taxon>
        <taxon>Bacillota</taxon>
        <taxon>Bacilli</taxon>
        <taxon>Bacillales</taxon>
        <taxon>Bacillaceae</taxon>
        <taxon>Lentibacillus</taxon>
    </lineage>
</organism>
<evidence type="ECO:0000313" key="20">
    <source>
        <dbReference type="Proteomes" id="UP000306980"/>
    </source>
</evidence>
<evidence type="ECO:0000256" key="2">
    <source>
        <dbReference type="ARBA" id="ARBA00010765"/>
    </source>
</evidence>
<dbReference type="GO" id="GO:0051539">
    <property type="term" value="F:4 iron, 4 sulfur cluster binding"/>
    <property type="evidence" value="ECO:0007669"/>
    <property type="project" value="UniProtKB-KW"/>
</dbReference>
<dbReference type="EC" id="2.8.1.6" evidence="4 16"/>
<evidence type="ECO:0000259" key="18">
    <source>
        <dbReference type="PROSITE" id="PS51918"/>
    </source>
</evidence>
<feature type="binding site" evidence="16 17">
    <location>
        <position position="140"/>
    </location>
    <ligand>
        <name>[2Fe-2S] cluster</name>
        <dbReference type="ChEBI" id="CHEBI:190135"/>
    </ligand>
</feature>
<feature type="binding site" evidence="16 17">
    <location>
        <position position="68"/>
    </location>
    <ligand>
        <name>[4Fe-4S] cluster</name>
        <dbReference type="ChEBI" id="CHEBI:49883"/>
        <note>4Fe-4S-S-AdoMet</note>
    </ligand>
</feature>
<dbReference type="EMBL" id="VCIA01000001">
    <property type="protein sequence ID" value="TMN20923.1"/>
    <property type="molecule type" value="Genomic_DNA"/>
</dbReference>
<dbReference type="InterPro" id="IPR007197">
    <property type="entry name" value="rSAM"/>
</dbReference>
<dbReference type="InterPro" id="IPR010722">
    <property type="entry name" value="BATS_dom"/>
</dbReference>
<evidence type="ECO:0000256" key="5">
    <source>
        <dbReference type="ARBA" id="ARBA00022485"/>
    </source>
</evidence>
<keyword evidence="7 16" id="KW-0949">S-adenosyl-L-methionine</keyword>
<evidence type="ECO:0000256" key="8">
    <source>
        <dbReference type="ARBA" id="ARBA00022714"/>
    </source>
</evidence>
<dbReference type="InterPro" id="IPR006638">
    <property type="entry name" value="Elp3/MiaA/NifB-like_rSAM"/>
</dbReference>
<dbReference type="SMART" id="SM00729">
    <property type="entry name" value="Elp3"/>
    <property type="match status" value="1"/>
</dbReference>
<dbReference type="InterPro" id="IPR013785">
    <property type="entry name" value="Aldolase_TIM"/>
</dbReference>
<comment type="cofactor">
    <cofactor evidence="16">
        <name>[2Fe-2S] cluster</name>
        <dbReference type="ChEBI" id="CHEBI:190135"/>
    </cofactor>
    <text evidence="16">Binds 1 [2Fe-2S] cluster. The cluster is coordinated with 3 cysteines and 1 arginine.</text>
</comment>
<dbReference type="Proteomes" id="UP000306980">
    <property type="component" value="Unassembled WGS sequence"/>
</dbReference>
<dbReference type="Gene3D" id="3.20.20.70">
    <property type="entry name" value="Aldolase class I"/>
    <property type="match status" value="1"/>
</dbReference>
<dbReference type="GO" id="GO:0009102">
    <property type="term" value="P:biotin biosynthetic process"/>
    <property type="evidence" value="ECO:0007669"/>
    <property type="project" value="UniProtKB-UniRule"/>
</dbReference>
<dbReference type="NCBIfam" id="TIGR00433">
    <property type="entry name" value="bioB"/>
    <property type="match status" value="1"/>
</dbReference>
<reference evidence="19 20" key="1">
    <citation type="submission" date="2019-05" db="EMBL/GenBank/DDBJ databases">
        <title>Genomic analysis of Lentibacillus sp. NKC220-2.</title>
        <authorList>
            <person name="Oh Y.J."/>
        </authorList>
    </citation>
    <scope>NUCLEOTIDE SEQUENCE [LARGE SCALE GENOMIC DNA]</scope>
    <source>
        <strain evidence="19 20">NKC220-2</strain>
    </source>
</reference>
<dbReference type="SFLD" id="SFLDS00029">
    <property type="entry name" value="Radical_SAM"/>
    <property type="match status" value="1"/>
</dbReference>